<dbReference type="Proteomes" id="UP000078302">
    <property type="component" value="Unassembled WGS sequence"/>
</dbReference>
<protein>
    <recommendedName>
        <fullName evidence="10">Type I restriction enzyme endonuclease subunit</fullName>
        <shortName evidence="10">R protein</shortName>
        <ecNumber evidence="10">3.1.21.3</ecNumber>
    </recommendedName>
</protein>
<evidence type="ECO:0000256" key="8">
    <source>
        <dbReference type="ARBA" id="ARBA00022840"/>
    </source>
</evidence>
<dbReference type="Gene3D" id="3.40.50.300">
    <property type="entry name" value="P-loop containing nucleotide triphosphate hydrolases"/>
    <property type="match status" value="3"/>
</dbReference>
<dbReference type="GO" id="GO:0005524">
    <property type="term" value="F:ATP binding"/>
    <property type="evidence" value="ECO:0007669"/>
    <property type="project" value="UniProtKB-KW"/>
</dbReference>
<comment type="similarity">
    <text evidence="2 10">Belongs to the HsdR family.</text>
</comment>
<comment type="caution">
    <text evidence="12">The sequence shown here is derived from an EMBL/GenBank/DDBJ whole genome shotgun (WGS) entry which is preliminary data.</text>
</comment>
<dbReference type="Pfam" id="PF22679">
    <property type="entry name" value="T1R_D3-like"/>
    <property type="match status" value="1"/>
</dbReference>
<dbReference type="InterPro" id="IPR014001">
    <property type="entry name" value="Helicase_ATP-bd"/>
</dbReference>
<keyword evidence="9 10" id="KW-0238">DNA-binding</keyword>
<keyword evidence="4 10" id="KW-0547">Nucleotide-binding</keyword>
<evidence type="ECO:0000259" key="11">
    <source>
        <dbReference type="PROSITE" id="PS51192"/>
    </source>
</evidence>
<sequence>MTKLNESTIEHHAIALFKELGYAYAFGPDVGPDGNQKEREDYGETLLLERLRTAIHTLNPAVPKDIRDEALRMVRNAAHGGLVTQNNLIQRMLVEGVRVAHQVDGEERGIIVRLLDYDHPEKNDFLVVNQYTVIHNRINRRADLVVFINGMPLGLFELKNMADANATTRKAWHQLQTYQADIPNLMAYNAVLAVSDGLKAAMGCLGAPYERFLPWKTIDGQELMDRGDDPLRFLIHGIFEPRRFLDLLRYFIAFEDDGRKLSKKIAAYHQFHAAHKALLTTLAAAGIGGDRRGGVVWHTQGSGKSLTMLFFAGVLIQHPALENPTILMLTDRTNLDTQLFDTFAAGSQLLRQDPQQADSASDLRELLQRASGGVIFSTIQKFQKDRNEPQGKHPVLSDRKNIIVMVDEAQRSQYEILDGYAANLRAALPNATFVAFTGTPLELDDRDTRVVFGDYIDIYDIQRAVEDGATVPIYYESRLVRLNLPEDQRPLIDSTFEEITEDDEQENKERLKTRWAQLEALVGAPRRVEQIAADMLDHWEKRKSILSGKAMIVAMSRRIAVELYDAIIRIHPDWHSEDDTQGRIKVVMTGSASDPIAWKPHIRTKAGNEAIADRLKDPNDPPAGVQPLEIVIVRDMWLTGFDAPALNTLYVDKPMRGHSLMQAIARVNRVFTNKSGGLVVDYIGIAQDLKNAIATYTRSGGKGNPAETVQAAIQVLLEKLDICRSIFHGCDYQDYLTGDGSKKVATLRKATEFILSQELTEDGLKRRFRNATSGLRKAATLAAGDDVVERCRTEIVFFLSVRATLDKTSDAESLVEEQEYAIRQLIDQSIAPEGVVDLYAVAGLPKSEISLLSDEFIQRIEAMPEKNLALEMLRRLLQDKVRKEGKGNLIQSKAFSERLEEALRKYHNRSVDTVEVMQELIELAKALQALDQRHAELGLSKDEAAFYDALATNDSAVQAMGDDALKMIAKEVADTVRQNTRIDWSIREQARAHLRRMVKRVLRKHGYPPDMQEGAVNMVIEQAEGLVG</sequence>
<dbReference type="InterPro" id="IPR004473">
    <property type="entry name" value="Restrct_endonuc_typeI_HsdR"/>
</dbReference>
<organism evidence="12 13">
    <name type="scientific">Acidithiobacillus ferrooxidans</name>
    <name type="common">Thiobacillus ferrooxidans</name>
    <dbReference type="NCBI Taxonomy" id="920"/>
    <lineage>
        <taxon>Bacteria</taxon>
        <taxon>Pseudomonadati</taxon>
        <taxon>Pseudomonadota</taxon>
        <taxon>Acidithiobacillia</taxon>
        <taxon>Acidithiobacillales</taxon>
        <taxon>Acidithiobacillaceae</taxon>
        <taxon>Acidithiobacillus</taxon>
    </lineage>
</organism>
<keyword evidence="12" id="KW-0347">Helicase</keyword>
<dbReference type="InterPro" id="IPR007409">
    <property type="entry name" value="Restrct_endonuc_type1_HsdR_N"/>
</dbReference>
<evidence type="ECO:0000313" key="13">
    <source>
        <dbReference type="Proteomes" id="UP000078302"/>
    </source>
</evidence>
<feature type="domain" description="Helicase ATP-binding" evidence="11">
    <location>
        <begin position="285"/>
        <end position="458"/>
    </location>
</feature>
<comment type="subunit">
    <text evidence="10">The type I restriction/modification system is composed of three polypeptides R, M and S.</text>
</comment>
<proteinExistence type="inferred from homology"/>
<dbReference type="AlphaFoldDB" id="A0A179BPP0"/>
<comment type="function">
    <text evidence="10">Subunit R is required for both nuclease and ATPase activities, but not for modification.</text>
</comment>
<keyword evidence="5 10" id="KW-0680">Restriction system</keyword>
<keyword evidence="3" id="KW-0540">Nuclease</keyword>
<dbReference type="InterPro" id="IPR051268">
    <property type="entry name" value="Type-I_R_enzyme_R_subunit"/>
</dbReference>
<name>A0A179BPP0_ACIFR</name>
<dbReference type="GO" id="GO:0009035">
    <property type="term" value="F:type I site-specific deoxyribonuclease activity"/>
    <property type="evidence" value="ECO:0007669"/>
    <property type="project" value="UniProtKB-EC"/>
</dbReference>
<dbReference type="Pfam" id="PF11867">
    <property type="entry name" value="T1RH-like_C"/>
    <property type="match status" value="1"/>
</dbReference>
<dbReference type="SUPFAM" id="SSF52540">
    <property type="entry name" value="P-loop containing nucleoside triphosphate hydrolases"/>
    <property type="match status" value="1"/>
</dbReference>
<dbReference type="SMART" id="SM00487">
    <property type="entry name" value="DEXDc"/>
    <property type="match status" value="1"/>
</dbReference>
<dbReference type="EMBL" id="LVXZ01000016">
    <property type="protein sequence ID" value="OAP93091.1"/>
    <property type="molecule type" value="Genomic_DNA"/>
</dbReference>
<dbReference type="InterPro" id="IPR055180">
    <property type="entry name" value="HsdR_RecA-like_helicase_dom_2"/>
</dbReference>
<evidence type="ECO:0000256" key="1">
    <source>
        <dbReference type="ARBA" id="ARBA00000851"/>
    </source>
</evidence>
<dbReference type="RefSeq" id="WP_064218033.1">
    <property type="nucleotide sequence ID" value="NZ_LVXZ01000016.1"/>
</dbReference>
<dbReference type="PANTHER" id="PTHR30195">
    <property type="entry name" value="TYPE I SITE-SPECIFIC DEOXYRIBONUCLEASE PROTEIN SUBUNIT M AND R"/>
    <property type="match status" value="1"/>
</dbReference>
<keyword evidence="8 10" id="KW-0067">ATP-binding</keyword>
<dbReference type="InterPro" id="IPR021810">
    <property type="entry name" value="T1RH-like_C"/>
</dbReference>
<dbReference type="Pfam" id="PF04313">
    <property type="entry name" value="HSDR_N"/>
    <property type="match status" value="1"/>
</dbReference>
<dbReference type="GO" id="GO:0009307">
    <property type="term" value="P:DNA restriction-modification system"/>
    <property type="evidence" value="ECO:0007669"/>
    <property type="project" value="UniProtKB-KW"/>
</dbReference>
<dbReference type="Gene3D" id="3.90.1570.50">
    <property type="match status" value="1"/>
</dbReference>
<comment type="catalytic activity">
    <reaction evidence="1 10">
        <text>Endonucleolytic cleavage of DNA to give random double-stranded fragments with terminal 5'-phosphates, ATP is simultaneously hydrolyzed.</text>
        <dbReference type="EC" id="3.1.21.3"/>
    </reaction>
</comment>
<dbReference type="NCBIfam" id="TIGR00348">
    <property type="entry name" value="hsdR"/>
    <property type="match status" value="1"/>
</dbReference>
<evidence type="ECO:0000256" key="7">
    <source>
        <dbReference type="ARBA" id="ARBA00022801"/>
    </source>
</evidence>
<dbReference type="CDD" id="cd18030">
    <property type="entry name" value="DEXHc_RE_I_HsdR"/>
    <property type="match status" value="1"/>
</dbReference>
<evidence type="ECO:0000256" key="3">
    <source>
        <dbReference type="ARBA" id="ARBA00022722"/>
    </source>
</evidence>
<reference evidence="12 13" key="1">
    <citation type="submission" date="2016-04" db="EMBL/GenBank/DDBJ databases">
        <title>Acidithiobacillus ferrooxidans genome sequencing and assembly.</title>
        <authorList>
            <person name="Zhou Z."/>
        </authorList>
    </citation>
    <scope>NUCLEOTIDE SEQUENCE [LARGE SCALE GENOMIC DNA]</scope>
    <source>
        <strain evidence="12 13">BY0502</strain>
    </source>
</reference>
<dbReference type="PROSITE" id="PS51192">
    <property type="entry name" value="HELICASE_ATP_BIND_1"/>
    <property type="match status" value="1"/>
</dbReference>
<dbReference type="OrthoDB" id="9758243at2"/>
<dbReference type="PANTHER" id="PTHR30195:SF15">
    <property type="entry name" value="TYPE I RESTRICTION ENZYME HINDI ENDONUCLEASE SUBUNIT"/>
    <property type="match status" value="1"/>
</dbReference>
<dbReference type="CDD" id="cd22332">
    <property type="entry name" value="HsdR_N"/>
    <property type="match status" value="1"/>
</dbReference>
<dbReference type="CDD" id="cd18800">
    <property type="entry name" value="SF2_C_EcoR124I-like"/>
    <property type="match status" value="1"/>
</dbReference>
<dbReference type="InterPro" id="IPR027417">
    <property type="entry name" value="P-loop_NTPase"/>
</dbReference>
<dbReference type="EC" id="3.1.21.3" evidence="10"/>
<keyword evidence="7 10" id="KW-0378">Hydrolase</keyword>
<dbReference type="Pfam" id="PF18766">
    <property type="entry name" value="SWI2_SNF2"/>
    <property type="match status" value="1"/>
</dbReference>
<dbReference type="GO" id="GO:0003677">
    <property type="term" value="F:DNA binding"/>
    <property type="evidence" value="ECO:0007669"/>
    <property type="project" value="UniProtKB-KW"/>
</dbReference>
<evidence type="ECO:0000313" key="12">
    <source>
        <dbReference type="EMBL" id="OAP93091.1"/>
    </source>
</evidence>
<evidence type="ECO:0000256" key="6">
    <source>
        <dbReference type="ARBA" id="ARBA00022759"/>
    </source>
</evidence>
<evidence type="ECO:0000256" key="4">
    <source>
        <dbReference type="ARBA" id="ARBA00022741"/>
    </source>
</evidence>
<keyword evidence="6" id="KW-0255">Endonuclease</keyword>
<dbReference type="GO" id="GO:0004386">
    <property type="term" value="F:helicase activity"/>
    <property type="evidence" value="ECO:0007669"/>
    <property type="project" value="UniProtKB-KW"/>
</dbReference>
<keyword evidence="13" id="KW-1185">Reference proteome</keyword>
<accession>A0A179BPP0</accession>
<evidence type="ECO:0000256" key="9">
    <source>
        <dbReference type="ARBA" id="ARBA00023125"/>
    </source>
</evidence>
<dbReference type="InterPro" id="IPR040980">
    <property type="entry name" value="SWI2_SNF2"/>
</dbReference>
<evidence type="ECO:0000256" key="2">
    <source>
        <dbReference type="ARBA" id="ARBA00008598"/>
    </source>
</evidence>
<evidence type="ECO:0000256" key="10">
    <source>
        <dbReference type="RuleBase" id="RU364115"/>
    </source>
</evidence>
<gene>
    <name evidence="12" type="ORF">A4H96_01945</name>
</gene>
<evidence type="ECO:0000256" key="5">
    <source>
        <dbReference type="ARBA" id="ARBA00022747"/>
    </source>
</evidence>